<name>A0A8A4TNF3_SULCO</name>
<reference evidence="9" key="1">
    <citation type="submission" date="2021-03" db="EMBL/GenBank/DDBJ databases">
        <title>Acanthopleuribacteraceae sp. M133.</title>
        <authorList>
            <person name="Wang G."/>
        </authorList>
    </citation>
    <scope>NUCLEOTIDE SEQUENCE</scope>
    <source>
        <strain evidence="9">M133</strain>
    </source>
</reference>
<dbReference type="KEGG" id="scor:J3U87_00680"/>
<evidence type="ECO:0000256" key="6">
    <source>
        <dbReference type="ARBA" id="ARBA00023136"/>
    </source>
</evidence>
<keyword evidence="5 7" id="KW-1133">Transmembrane helix</keyword>
<keyword evidence="3" id="KW-1003">Cell membrane</keyword>
<feature type="transmembrane region" description="Helical" evidence="7">
    <location>
        <begin position="272"/>
        <end position="293"/>
    </location>
</feature>
<dbReference type="EMBL" id="CP071793">
    <property type="protein sequence ID" value="QTD50957.1"/>
    <property type="molecule type" value="Genomic_DNA"/>
</dbReference>
<dbReference type="Proteomes" id="UP000663929">
    <property type="component" value="Chromosome"/>
</dbReference>
<feature type="domain" description="ABC transmembrane type-1" evidence="8">
    <location>
        <begin position="104"/>
        <end position="290"/>
    </location>
</feature>
<keyword evidence="2 7" id="KW-0813">Transport</keyword>
<accession>A0A8A4TNF3</accession>
<dbReference type="CDD" id="cd06261">
    <property type="entry name" value="TM_PBP2"/>
    <property type="match status" value="1"/>
</dbReference>
<dbReference type="InterPro" id="IPR050366">
    <property type="entry name" value="BP-dependent_transpt_permease"/>
</dbReference>
<dbReference type="InterPro" id="IPR035906">
    <property type="entry name" value="MetI-like_sf"/>
</dbReference>
<evidence type="ECO:0000313" key="10">
    <source>
        <dbReference type="Proteomes" id="UP000663929"/>
    </source>
</evidence>
<feature type="transmembrane region" description="Helical" evidence="7">
    <location>
        <begin position="108"/>
        <end position="132"/>
    </location>
</feature>
<gene>
    <name evidence="9" type="ORF">J3U87_00680</name>
</gene>
<organism evidence="9 10">
    <name type="scientific">Sulfidibacter corallicola</name>
    <dbReference type="NCBI Taxonomy" id="2818388"/>
    <lineage>
        <taxon>Bacteria</taxon>
        <taxon>Pseudomonadati</taxon>
        <taxon>Acidobacteriota</taxon>
        <taxon>Holophagae</taxon>
        <taxon>Acanthopleuribacterales</taxon>
        <taxon>Acanthopleuribacteraceae</taxon>
        <taxon>Sulfidibacter</taxon>
    </lineage>
</organism>
<evidence type="ECO:0000256" key="4">
    <source>
        <dbReference type="ARBA" id="ARBA00022692"/>
    </source>
</evidence>
<dbReference type="PANTHER" id="PTHR43386">
    <property type="entry name" value="OLIGOPEPTIDE TRANSPORT SYSTEM PERMEASE PROTEIN APPC"/>
    <property type="match status" value="1"/>
</dbReference>
<dbReference type="AlphaFoldDB" id="A0A8A4TNF3"/>
<comment type="similarity">
    <text evidence="7">Belongs to the binding-protein-dependent transport system permease family.</text>
</comment>
<dbReference type="Gene3D" id="1.10.3720.10">
    <property type="entry name" value="MetI-like"/>
    <property type="match status" value="1"/>
</dbReference>
<dbReference type="InterPro" id="IPR000515">
    <property type="entry name" value="MetI-like"/>
</dbReference>
<dbReference type="Pfam" id="PF00528">
    <property type="entry name" value="BPD_transp_1"/>
    <property type="match status" value="1"/>
</dbReference>
<feature type="transmembrane region" description="Helical" evidence="7">
    <location>
        <begin position="52"/>
        <end position="71"/>
    </location>
</feature>
<evidence type="ECO:0000256" key="1">
    <source>
        <dbReference type="ARBA" id="ARBA00004651"/>
    </source>
</evidence>
<feature type="transmembrane region" description="Helical" evidence="7">
    <location>
        <begin position="224"/>
        <end position="252"/>
    </location>
</feature>
<feature type="transmembrane region" description="Helical" evidence="7">
    <location>
        <begin position="144"/>
        <end position="163"/>
    </location>
</feature>
<comment type="subcellular location">
    <subcellularLocation>
        <location evidence="1 7">Cell membrane</location>
        <topology evidence="1 7">Multi-pass membrane protein</topology>
    </subcellularLocation>
</comment>
<evidence type="ECO:0000256" key="5">
    <source>
        <dbReference type="ARBA" id="ARBA00022989"/>
    </source>
</evidence>
<dbReference type="GO" id="GO:0055085">
    <property type="term" value="P:transmembrane transport"/>
    <property type="evidence" value="ECO:0007669"/>
    <property type="project" value="InterPro"/>
</dbReference>
<keyword evidence="10" id="KW-1185">Reference proteome</keyword>
<keyword evidence="4 7" id="KW-0812">Transmembrane</keyword>
<evidence type="ECO:0000313" key="9">
    <source>
        <dbReference type="EMBL" id="QTD50957.1"/>
    </source>
</evidence>
<feature type="transmembrane region" description="Helical" evidence="7">
    <location>
        <begin position="29"/>
        <end position="45"/>
    </location>
</feature>
<dbReference type="GO" id="GO:0005886">
    <property type="term" value="C:plasma membrane"/>
    <property type="evidence" value="ECO:0007669"/>
    <property type="project" value="UniProtKB-SubCell"/>
</dbReference>
<proteinExistence type="inferred from homology"/>
<dbReference type="SUPFAM" id="SSF161098">
    <property type="entry name" value="MetI-like"/>
    <property type="match status" value="1"/>
</dbReference>
<dbReference type="PROSITE" id="PS50928">
    <property type="entry name" value="ABC_TM1"/>
    <property type="match status" value="1"/>
</dbReference>
<protein>
    <submittedName>
        <fullName evidence="9">ABC transporter permease</fullName>
    </submittedName>
</protein>
<evidence type="ECO:0000259" key="8">
    <source>
        <dbReference type="PROSITE" id="PS50928"/>
    </source>
</evidence>
<evidence type="ECO:0000256" key="7">
    <source>
        <dbReference type="RuleBase" id="RU363032"/>
    </source>
</evidence>
<dbReference type="PANTHER" id="PTHR43386:SF1">
    <property type="entry name" value="D,D-DIPEPTIDE TRANSPORT SYSTEM PERMEASE PROTEIN DDPC-RELATED"/>
    <property type="match status" value="1"/>
</dbReference>
<keyword evidence="6 7" id="KW-0472">Membrane</keyword>
<sequence>MKAAIGLTAAAAVLGPATLAAATRGWWWAALSIAALTIALFVVAGRRGRPTWTPLTVGFLVGLTVFAAWLSPHGPMAAAAPGGVHPLGTDHLGRDILARLMLGNRTSVLIAAAAAGLSSVLGVAFGALLSLLPPRFRFAGDVPLQVFLSLPVLLFYLIGLALFPAGPNTLILLMGFTLWPELARLVQERLESLRQAPFVVAAHARGDGAVQVFRRELLPNLTGLVATYLLLNFISAILLESILSYLGLGLPLGTPSLGALLHECAGLFEHRMAPLAAVFGLLTAYVGGLRLAIRSLQRRTVPHLAVS</sequence>
<evidence type="ECO:0000256" key="2">
    <source>
        <dbReference type="ARBA" id="ARBA00022448"/>
    </source>
</evidence>
<evidence type="ECO:0000256" key="3">
    <source>
        <dbReference type="ARBA" id="ARBA00022475"/>
    </source>
</evidence>
<dbReference type="RefSeq" id="WP_237381093.1">
    <property type="nucleotide sequence ID" value="NZ_CP071793.1"/>
</dbReference>